<feature type="transmembrane region" description="Helical" evidence="8">
    <location>
        <begin position="196"/>
        <end position="216"/>
    </location>
</feature>
<evidence type="ECO:0000256" key="6">
    <source>
        <dbReference type="ARBA" id="ARBA00023136"/>
    </source>
</evidence>
<proteinExistence type="inferred from homology"/>
<dbReference type="Proteomes" id="UP000219565">
    <property type="component" value="Unassembled WGS sequence"/>
</dbReference>
<feature type="transmembrane region" description="Helical" evidence="8">
    <location>
        <begin position="157"/>
        <end position="176"/>
    </location>
</feature>
<feature type="transmembrane region" description="Helical" evidence="8">
    <location>
        <begin position="132"/>
        <end position="150"/>
    </location>
</feature>
<dbReference type="RefSeq" id="WP_097247326.1">
    <property type="nucleotide sequence ID" value="NZ_OBEG01000006.1"/>
</dbReference>
<evidence type="ECO:0000313" key="10">
    <source>
        <dbReference type="Proteomes" id="UP000219565"/>
    </source>
</evidence>
<evidence type="ECO:0000313" key="9">
    <source>
        <dbReference type="EMBL" id="SNY88397.1"/>
    </source>
</evidence>
<protein>
    <submittedName>
        <fullName evidence="9">Nucleobase:cation symporter-1, NCS1 family</fullName>
    </submittedName>
</protein>
<dbReference type="GO" id="GO:0022857">
    <property type="term" value="F:transmembrane transporter activity"/>
    <property type="evidence" value="ECO:0007669"/>
    <property type="project" value="InterPro"/>
</dbReference>
<evidence type="ECO:0000256" key="7">
    <source>
        <dbReference type="PIRNR" id="PIRNR002744"/>
    </source>
</evidence>
<evidence type="ECO:0000256" key="1">
    <source>
        <dbReference type="ARBA" id="ARBA00004141"/>
    </source>
</evidence>
<dbReference type="PANTHER" id="PTHR31806:SF1">
    <property type="entry name" value="PURINE-CYTOSINE PERMEASE FCY2-RELATED"/>
    <property type="match status" value="1"/>
</dbReference>
<feature type="transmembrane region" description="Helical" evidence="8">
    <location>
        <begin position="278"/>
        <end position="300"/>
    </location>
</feature>
<reference evidence="9 10" key="1">
    <citation type="submission" date="2017-09" db="EMBL/GenBank/DDBJ databases">
        <authorList>
            <person name="Ehlers B."/>
            <person name="Leendertz F.H."/>
        </authorList>
    </citation>
    <scope>NUCLEOTIDE SEQUENCE [LARGE SCALE GENOMIC DNA]</scope>
    <source>
        <strain evidence="9 10">DSM 45537</strain>
    </source>
</reference>
<dbReference type="Pfam" id="PF02133">
    <property type="entry name" value="Transp_cyt_pur"/>
    <property type="match status" value="1"/>
</dbReference>
<evidence type="ECO:0000256" key="8">
    <source>
        <dbReference type="SAM" id="Phobius"/>
    </source>
</evidence>
<dbReference type="Gene3D" id="1.10.4160.10">
    <property type="entry name" value="Hydantoin permease"/>
    <property type="match status" value="1"/>
</dbReference>
<dbReference type="GO" id="GO:0005886">
    <property type="term" value="C:plasma membrane"/>
    <property type="evidence" value="ECO:0007669"/>
    <property type="project" value="TreeGrafter"/>
</dbReference>
<keyword evidence="3 7" id="KW-0813">Transport</keyword>
<keyword evidence="4 8" id="KW-0812">Transmembrane</keyword>
<keyword evidence="5 8" id="KW-1133">Transmembrane helix</keyword>
<comment type="similarity">
    <text evidence="2 7">Belongs to the purine-cytosine permease (2.A.39) family.</text>
</comment>
<keyword evidence="6 7" id="KW-0472">Membrane</keyword>
<dbReference type="InterPro" id="IPR001248">
    <property type="entry name" value="Pur-cyt_permease"/>
</dbReference>
<feature type="transmembrane region" description="Helical" evidence="8">
    <location>
        <begin position="421"/>
        <end position="443"/>
    </location>
</feature>
<feature type="transmembrane region" description="Helical" evidence="8">
    <location>
        <begin position="90"/>
        <end position="112"/>
    </location>
</feature>
<evidence type="ECO:0000256" key="4">
    <source>
        <dbReference type="ARBA" id="ARBA00022692"/>
    </source>
</evidence>
<evidence type="ECO:0000256" key="2">
    <source>
        <dbReference type="ARBA" id="ARBA00008974"/>
    </source>
</evidence>
<comment type="subcellular location">
    <subcellularLocation>
        <location evidence="1">Membrane</location>
        <topology evidence="1">Multi-pass membrane protein</topology>
    </subcellularLocation>
</comment>
<gene>
    <name evidence="9" type="ORF">SAMN04244553_5369</name>
</gene>
<keyword evidence="10" id="KW-1185">Reference proteome</keyword>
<sequence length="463" mass="49270">MKVESHGIEFIPESERYGHPRRLFSIWFSSNMQVTAMVVGALGVVAGLGLGWVILALILGNLVGGIFMAGHSAQGPHLGIPQMIQSRAQFGVFGAGIPLIAVVVAYVLFFAANAVMMRDAVKRVFPVADDTALILFGAVTLVIAYFGYELIHRLGTLMTWASAVFFAAVLVVVVYGGSEGTAVIEAVPATSFSLSIFVLVFTQAMSWSLGFGPFVADYSRYLPSSVSSRATFGYSYAGQVLGASIVMVVGAVVTTAAIDVQASPAISLADLFGPFGSVALIVILLGVLVFNVLCLYSGYMSTVAIFSSMRGSTSIKPGTKLAIMSVIAAVGTSVAISAQDDFYSFFGDILIAQVYVLVPWTAINLMDFYVVRKGNYRISDVFDPDGIYGRFNTPTIAVFVLSILAQVPFMRMNVYQGPVGAFLGVDISCVVGLVVAIVLYLALARIVRFDSEISSEKAPSRQS</sequence>
<feature type="transmembrane region" description="Helical" evidence="8">
    <location>
        <begin position="236"/>
        <end position="258"/>
    </location>
</feature>
<dbReference type="OrthoDB" id="9809167at2"/>
<feature type="transmembrane region" description="Helical" evidence="8">
    <location>
        <begin position="391"/>
        <end position="409"/>
    </location>
</feature>
<feature type="transmembrane region" description="Helical" evidence="8">
    <location>
        <begin position="321"/>
        <end position="338"/>
    </location>
</feature>
<evidence type="ECO:0000256" key="3">
    <source>
        <dbReference type="ARBA" id="ARBA00022448"/>
    </source>
</evidence>
<dbReference type="AlphaFoldDB" id="A0A285LW81"/>
<dbReference type="PIRSF" id="PIRSF002744">
    <property type="entry name" value="Pur-cyt_permease"/>
    <property type="match status" value="1"/>
</dbReference>
<name>A0A285LW81_9NOCA</name>
<dbReference type="EMBL" id="OBEG01000006">
    <property type="protein sequence ID" value="SNY88397.1"/>
    <property type="molecule type" value="Genomic_DNA"/>
</dbReference>
<organism evidence="9 10">
    <name type="scientific">Nocardia amikacinitolerans</name>
    <dbReference type="NCBI Taxonomy" id="756689"/>
    <lineage>
        <taxon>Bacteria</taxon>
        <taxon>Bacillati</taxon>
        <taxon>Actinomycetota</taxon>
        <taxon>Actinomycetes</taxon>
        <taxon>Mycobacteriales</taxon>
        <taxon>Nocardiaceae</taxon>
        <taxon>Nocardia</taxon>
    </lineage>
</organism>
<evidence type="ECO:0000256" key="5">
    <source>
        <dbReference type="ARBA" id="ARBA00022989"/>
    </source>
</evidence>
<dbReference type="InterPro" id="IPR026030">
    <property type="entry name" value="Pur-cyt_permease_Fcy2/21/22"/>
</dbReference>
<accession>A0A285LW81</accession>
<feature type="transmembrane region" description="Helical" evidence="8">
    <location>
        <begin position="350"/>
        <end position="370"/>
    </location>
</feature>
<dbReference type="PANTHER" id="PTHR31806">
    <property type="entry name" value="PURINE-CYTOSINE PERMEASE FCY2-RELATED"/>
    <property type="match status" value="1"/>
</dbReference>